<dbReference type="SUPFAM" id="SSF52038">
    <property type="entry name" value="Barstar-related"/>
    <property type="match status" value="1"/>
</dbReference>
<dbReference type="Proteomes" id="UP000778523">
    <property type="component" value="Unassembled WGS sequence"/>
</dbReference>
<comment type="caution">
    <text evidence="3">The sequence shown here is derived from an EMBL/GenBank/DDBJ whole genome shotgun (WGS) entry which is preliminary data.</text>
</comment>
<dbReference type="Gene3D" id="3.30.370.10">
    <property type="entry name" value="Barstar-like"/>
    <property type="match status" value="1"/>
</dbReference>
<dbReference type="Pfam" id="PF01337">
    <property type="entry name" value="Barstar"/>
    <property type="match status" value="1"/>
</dbReference>
<comment type="similarity">
    <text evidence="1">Belongs to the barstar family.</text>
</comment>
<sequence length="119" mass="13567">MLQAAHTAGGKTYRIDLGTATDTTKLHHVLARALHFPDWYGHNWDALADCLSDMSWDEANTYVLALQRAEPLQALDPESFNTLVEILEDAVQVWHEQKIRFWVLLIGDFPELPRLEVIA</sequence>
<keyword evidence="4" id="KW-1185">Reference proteome</keyword>
<name>A0ABX2IKS3_9RHOO</name>
<evidence type="ECO:0000313" key="3">
    <source>
        <dbReference type="EMBL" id="NSL55284.1"/>
    </source>
</evidence>
<reference evidence="3 4" key="1">
    <citation type="submission" date="2020-06" db="EMBL/GenBank/DDBJ databases">
        <title>Draft genome of Uliginosibacterium sp. IMCC34675.</title>
        <authorList>
            <person name="Song J."/>
        </authorList>
    </citation>
    <scope>NUCLEOTIDE SEQUENCE [LARGE SCALE GENOMIC DNA]</scope>
    <source>
        <strain evidence="3 4">IMCC34675</strain>
    </source>
</reference>
<evidence type="ECO:0000313" key="4">
    <source>
        <dbReference type="Proteomes" id="UP000778523"/>
    </source>
</evidence>
<protein>
    <submittedName>
        <fullName evidence="3">Barstar family protein</fullName>
    </submittedName>
</protein>
<dbReference type="EMBL" id="JABCSC020000002">
    <property type="protein sequence ID" value="NSL55284.1"/>
    <property type="molecule type" value="Genomic_DNA"/>
</dbReference>
<dbReference type="InterPro" id="IPR035905">
    <property type="entry name" value="Barstar-like_sf"/>
</dbReference>
<dbReference type="CDD" id="cd05141">
    <property type="entry name" value="Barstar_evA4336-like"/>
    <property type="match status" value="1"/>
</dbReference>
<accession>A0ABX2IKS3</accession>
<evidence type="ECO:0000256" key="1">
    <source>
        <dbReference type="ARBA" id="ARBA00006845"/>
    </source>
</evidence>
<feature type="domain" description="Barstar (barnase inhibitor)" evidence="2">
    <location>
        <begin position="12"/>
        <end position="105"/>
    </location>
</feature>
<proteinExistence type="inferred from homology"/>
<organism evidence="3 4">
    <name type="scientific">Uliginosibacterium aquaticum</name>
    <dbReference type="NCBI Taxonomy" id="2731212"/>
    <lineage>
        <taxon>Bacteria</taxon>
        <taxon>Pseudomonadati</taxon>
        <taxon>Pseudomonadota</taxon>
        <taxon>Betaproteobacteria</taxon>
        <taxon>Rhodocyclales</taxon>
        <taxon>Zoogloeaceae</taxon>
        <taxon>Uliginosibacterium</taxon>
    </lineage>
</organism>
<evidence type="ECO:0000259" key="2">
    <source>
        <dbReference type="Pfam" id="PF01337"/>
    </source>
</evidence>
<dbReference type="InterPro" id="IPR000468">
    <property type="entry name" value="Barstar"/>
</dbReference>
<gene>
    <name evidence="3" type="ORF">HJ583_009640</name>
</gene>